<keyword evidence="4" id="KW-0092">Biotin</keyword>
<evidence type="ECO:0000313" key="9">
    <source>
        <dbReference type="Proteomes" id="UP000266693"/>
    </source>
</evidence>
<dbReference type="AlphaFoldDB" id="A0A396RJM3"/>
<reference evidence="8 9" key="1">
    <citation type="submission" date="2018-08" db="EMBL/GenBank/DDBJ databases">
        <title>The multiple taxonomic identification of Sphingomonas gilva.</title>
        <authorList>
            <person name="Zhu D."/>
            <person name="Zheng S."/>
        </authorList>
    </citation>
    <scope>NUCLEOTIDE SEQUENCE [LARGE SCALE GENOMIC DNA]</scope>
    <source>
        <strain evidence="8 9">ZDH117</strain>
    </source>
</reference>
<dbReference type="GO" id="GO:0004077">
    <property type="term" value="F:biotin--[biotin carboxyl-carrier protein] ligase activity"/>
    <property type="evidence" value="ECO:0007669"/>
    <property type="project" value="UniProtKB-EC"/>
</dbReference>
<evidence type="ECO:0000256" key="3">
    <source>
        <dbReference type="ARBA" id="ARBA00022840"/>
    </source>
</evidence>
<dbReference type="InterPro" id="IPR045864">
    <property type="entry name" value="aa-tRNA-synth_II/BPL/LPL"/>
</dbReference>
<keyword evidence="9" id="KW-1185">Reference proteome</keyword>
<organism evidence="8 9">
    <name type="scientific">Sphingomonas gilva</name>
    <dbReference type="NCBI Taxonomy" id="2305907"/>
    <lineage>
        <taxon>Bacteria</taxon>
        <taxon>Pseudomonadati</taxon>
        <taxon>Pseudomonadota</taxon>
        <taxon>Alphaproteobacteria</taxon>
        <taxon>Sphingomonadales</taxon>
        <taxon>Sphingomonadaceae</taxon>
        <taxon>Sphingomonas</taxon>
    </lineage>
</organism>
<dbReference type="NCBIfam" id="TIGR00121">
    <property type="entry name" value="birA_ligase"/>
    <property type="match status" value="1"/>
</dbReference>
<dbReference type="Proteomes" id="UP000266693">
    <property type="component" value="Unassembled WGS sequence"/>
</dbReference>
<dbReference type="PANTHER" id="PTHR12835">
    <property type="entry name" value="BIOTIN PROTEIN LIGASE"/>
    <property type="match status" value="1"/>
</dbReference>
<feature type="domain" description="BPL/LPL catalytic" evidence="7">
    <location>
        <begin position="1"/>
        <end position="168"/>
    </location>
</feature>
<gene>
    <name evidence="8" type="ORF">D1610_16160</name>
</gene>
<dbReference type="Gene3D" id="2.30.30.100">
    <property type="match status" value="1"/>
</dbReference>
<dbReference type="Pfam" id="PF02237">
    <property type="entry name" value="BPL_C"/>
    <property type="match status" value="1"/>
</dbReference>
<dbReference type="PANTHER" id="PTHR12835:SF5">
    <property type="entry name" value="BIOTIN--PROTEIN LIGASE"/>
    <property type="match status" value="1"/>
</dbReference>
<dbReference type="GO" id="GO:0005524">
    <property type="term" value="F:ATP binding"/>
    <property type="evidence" value="ECO:0007669"/>
    <property type="project" value="UniProtKB-KW"/>
</dbReference>
<dbReference type="EC" id="6.3.4.15" evidence="5"/>
<dbReference type="InterPro" id="IPR004143">
    <property type="entry name" value="BPL_LPL_catalytic"/>
</dbReference>
<keyword evidence="2" id="KW-0547">Nucleotide-binding</keyword>
<evidence type="ECO:0000256" key="4">
    <source>
        <dbReference type="ARBA" id="ARBA00023267"/>
    </source>
</evidence>
<comment type="caution">
    <text evidence="8">The sequence shown here is derived from an EMBL/GenBank/DDBJ whole genome shotgun (WGS) entry which is preliminary data.</text>
</comment>
<dbReference type="GO" id="GO:0005737">
    <property type="term" value="C:cytoplasm"/>
    <property type="evidence" value="ECO:0007669"/>
    <property type="project" value="TreeGrafter"/>
</dbReference>
<evidence type="ECO:0000313" key="8">
    <source>
        <dbReference type="EMBL" id="RHW16368.1"/>
    </source>
</evidence>
<dbReference type="OrthoDB" id="9807064at2"/>
<accession>A0A396RJM3</accession>
<dbReference type="Gene3D" id="3.30.930.10">
    <property type="entry name" value="Bira Bifunctional Protein, Domain 2"/>
    <property type="match status" value="1"/>
</dbReference>
<keyword evidence="3" id="KW-0067">ATP-binding</keyword>
<dbReference type="PROSITE" id="PS51733">
    <property type="entry name" value="BPL_LPL_CATALYTIC"/>
    <property type="match status" value="1"/>
</dbReference>
<dbReference type="SUPFAM" id="SSF50037">
    <property type="entry name" value="C-terminal domain of transcriptional repressors"/>
    <property type="match status" value="1"/>
</dbReference>
<evidence type="ECO:0000259" key="7">
    <source>
        <dbReference type="PROSITE" id="PS51733"/>
    </source>
</evidence>
<dbReference type="InterPro" id="IPR003142">
    <property type="entry name" value="BPL_C"/>
</dbReference>
<evidence type="ECO:0000256" key="1">
    <source>
        <dbReference type="ARBA" id="ARBA00022598"/>
    </source>
</evidence>
<sequence>MIRTVAETASTNADMIALAASGAEEGLWLRAERQTAGRGRQGKAWDSPRGNLYASTIVRLRPGGPPAATLAMVAAVALEEVVRTVLPGGDLTIKWPNDLLLGGAKLSGILLERAGDAVVIGIGVNLAHHPEGLPRPVTSLAAHGAPIGPEPFLEMLADSFARWLERWRGEGIAPVRRWWIERAHPKGTALTANLPDGGAVEGLFDGLDEDGALVLRLADGSTRVIHAADVFLI</sequence>
<dbReference type="CDD" id="cd16442">
    <property type="entry name" value="BPL"/>
    <property type="match status" value="1"/>
</dbReference>
<dbReference type="SUPFAM" id="SSF55681">
    <property type="entry name" value="Class II aaRS and biotin synthetases"/>
    <property type="match status" value="1"/>
</dbReference>
<dbReference type="Pfam" id="PF03099">
    <property type="entry name" value="BPL_LplA_LipB"/>
    <property type="match status" value="1"/>
</dbReference>
<comment type="catalytic activity">
    <reaction evidence="6">
        <text>biotin + L-lysyl-[protein] + ATP = N(6)-biotinyl-L-lysyl-[protein] + AMP + diphosphate + H(+)</text>
        <dbReference type="Rhea" id="RHEA:11756"/>
        <dbReference type="Rhea" id="RHEA-COMP:9752"/>
        <dbReference type="Rhea" id="RHEA-COMP:10505"/>
        <dbReference type="ChEBI" id="CHEBI:15378"/>
        <dbReference type="ChEBI" id="CHEBI:29969"/>
        <dbReference type="ChEBI" id="CHEBI:30616"/>
        <dbReference type="ChEBI" id="CHEBI:33019"/>
        <dbReference type="ChEBI" id="CHEBI:57586"/>
        <dbReference type="ChEBI" id="CHEBI:83144"/>
        <dbReference type="ChEBI" id="CHEBI:456215"/>
        <dbReference type="EC" id="6.3.4.15"/>
    </reaction>
</comment>
<evidence type="ECO:0000256" key="5">
    <source>
        <dbReference type="ARBA" id="ARBA00024227"/>
    </source>
</evidence>
<evidence type="ECO:0000256" key="2">
    <source>
        <dbReference type="ARBA" id="ARBA00022741"/>
    </source>
</evidence>
<name>A0A396RJM3_9SPHN</name>
<dbReference type="InterPro" id="IPR004408">
    <property type="entry name" value="Biotin_CoA_COase_ligase"/>
</dbReference>
<dbReference type="InterPro" id="IPR008988">
    <property type="entry name" value="Transcriptional_repressor_C"/>
</dbReference>
<keyword evidence="1 8" id="KW-0436">Ligase</keyword>
<dbReference type="EMBL" id="QWLV01000010">
    <property type="protein sequence ID" value="RHW16368.1"/>
    <property type="molecule type" value="Genomic_DNA"/>
</dbReference>
<protein>
    <recommendedName>
        <fullName evidence="5">biotin--[biotin carboxyl-carrier protein] ligase</fullName>
        <ecNumber evidence="5">6.3.4.15</ecNumber>
    </recommendedName>
</protein>
<dbReference type="RefSeq" id="WP_118865235.1">
    <property type="nucleotide sequence ID" value="NZ_QWLV01000010.1"/>
</dbReference>
<evidence type="ECO:0000256" key="6">
    <source>
        <dbReference type="ARBA" id="ARBA00047846"/>
    </source>
</evidence>
<proteinExistence type="predicted"/>